<gene>
    <name evidence="2" type="ORF">LY79DRAFT_583748</name>
</gene>
<feature type="region of interest" description="Disordered" evidence="1">
    <location>
        <begin position="17"/>
        <end position="63"/>
    </location>
</feature>
<dbReference type="AlphaFoldDB" id="A0AAD8PPF5"/>
<accession>A0AAD8PPF5</accession>
<proteinExistence type="predicted"/>
<dbReference type="Proteomes" id="UP001230504">
    <property type="component" value="Unassembled WGS sequence"/>
</dbReference>
<reference evidence="2" key="1">
    <citation type="submission" date="2021-06" db="EMBL/GenBank/DDBJ databases">
        <title>Comparative genomics, transcriptomics and evolutionary studies reveal genomic signatures of adaptation to plant cell wall in hemibiotrophic fungi.</title>
        <authorList>
            <consortium name="DOE Joint Genome Institute"/>
            <person name="Baroncelli R."/>
            <person name="Diaz J.F."/>
            <person name="Benocci T."/>
            <person name="Peng M."/>
            <person name="Battaglia E."/>
            <person name="Haridas S."/>
            <person name="Andreopoulos W."/>
            <person name="Labutti K."/>
            <person name="Pangilinan J."/>
            <person name="Floch G.L."/>
            <person name="Makela M.R."/>
            <person name="Henrissat B."/>
            <person name="Grigoriev I.V."/>
            <person name="Crouch J.A."/>
            <person name="De Vries R.P."/>
            <person name="Sukno S.A."/>
            <person name="Thon M.R."/>
        </authorList>
    </citation>
    <scope>NUCLEOTIDE SEQUENCE</scope>
    <source>
        <strain evidence="2">CBS 125086</strain>
    </source>
</reference>
<keyword evidence="3" id="KW-1185">Reference proteome</keyword>
<dbReference type="EMBL" id="JAHLJV010000094">
    <property type="protein sequence ID" value="KAK1573335.1"/>
    <property type="molecule type" value="Genomic_DNA"/>
</dbReference>
<comment type="caution">
    <text evidence="2">The sequence shown here is derived from an EMBL/GenBank/DDBJ whole genome shotgun (WGS) entry which is preliminary data.</text>
</comment>
<organism evidence="2 3">
    <name type="scientific">Colletotrichum navitas</name>
    <dbReference type="NCBI Taxonomy" id="681940"/>
    <lineage>
        <taxon>Eukaryota</taxon>
        <taxon>Fungi</taxon>
        <taxon>Dikarya</taxon>
        <taxon>Ascomycota</taxon>
        <taxon>Pezizomycotina</taxon>
        <taxon>Sordariomycetes</taxon>
        <taxon>Hypocreomycetidae</taxon>
        <taxon>Glomerellales</taxon>
        <taxon>Glomerellaceae</taxon>
        <taxon>Colletotrichum</taxon>
        <taxon>Colletotrichum graminicola species complex</taxon>
    </lineage>
</organism>
<dbReference type="GeneID" id="85444594"/>
<evidence type="ECO:0000313" key="2">
    <source>
        <dbReference type="EMBL" id="KAK1573335.1"/>
    </source>
</evidence>
<evidence type="ECO:0000256" key="1">
    <source>
        <dbReference type="SAM" id="MobiDB-lite"/>
    </source>
</evidence>
<evidence type="ECO:0000313" key="3">
    <source>
        <dbReference type="Proteomes" id="UP001230504"/>
    </source>
</evidence>
<name>A0AAD8PPF5_9PEZI</name>
<sequence>MAPLCLVGNRQPLAVTAEASDPGSHHHPRLGLGRGQPVRAGKSRGGPVPNAPDYPTLRPNSDPADLGAGISILSALDDRPERISTPDGDTDVFLNVLLDASLNALLDVFLRNEAGWTATTADGGYKNQHVESTHSRHRPYADASRDAAQIVIGLWGPASESWTARQTVCLCDEDPSWQLRPGSTAYLQKQNSDRPNIGTVQGVPGRVIDKVQARGDPRVCWLRERKPI</sequence>
<dbReference type="RefSeq" id="XP_060408976.1">
    <property type="nucleotide sequence ID" value="XM_060560354.1"/>
</dbReference>
<protein>
    <submittedName>
        <fullName evidence="2">Uncharacterized protein</fullName>
    </submittedName>
</protein>